<accession>A0AAV4DZX1</accession>
<dbReference type="AlphaFoldDB" id="A0AAV4DZX1"/>
<keyword evidence="2" id="KW-1185">Reference proteome</keyword>
<proteinExistence type="predicted"/>
<dbReference type="EMBL" id="BLXT01008519">
    <property type="protein sequence ID" value="GFO49833.1"/>
    <property type="molecule type" value="Genomic_DNA"/>
</dbReference>
<gene>
    <name evidence="1" type="ORF">PoB_007633800</name>
</gene>
<comment type="caution">
    <text evidence="1">The sequence shown here is derived from an EMBL/GenBank/DDBJ whole genome shotgun (WGS) entry which is preliminary data.</text>
</comment>
<evidence type="ECO:0000313" key="1">
    <source>
        <dbReference type="EMBL" id="GFO49833.1"/>
    </source>
</evidence>
<sequence>MDAEGENSIQIILCTCLLHTTVPNALLLNPVVFSPLCPIHLIFRGPLEDQLMSRQHLESHLMSRLIGQHQLVFNLDSSHMCWRHVFHSSLLCHGDLI</sequence>
<name>A0AAV4DZX1_9GAST</name>
<organism evidence="1 2">
    <name type="scientific">Plakobranchus ocellatus</name>
    <dbReference type="NCBI Taxonomy" id="259542"/>
    <lineage>
        <taxon>Eukaryota</taxon>
        <taxon>Metazoa</taxon>
        <taxon>Spiralia</taxon>
        <taxon>Lophotrochozoa</taxon>
        <taxon>Mollusca</taxon>
        <taxon>Gastropoda</taxon>
        <taxon>Heterobranchia</taxon>
        <taxon>Euthyneura</taxon>
        <taxon>Panpulmonata</taxon>
        <taxon>Sacoglossa</taxon>
        <taxon>Placobranchoidea</taxon>
        <taxon>Plakobranchidae</taxon>
        <taxon>Plakobranchus</taxon>
    </lineage>
</organism>
<evidence type="ECO:0000313" key="2">
    <source>
        <dbReference type="Proteomes" id="UP000735302"/>
    </source>
</evidence>
<dbReference type="Proteomes" id="UP000735302">
    <property type="component" value="Unassembled WGS sequence"/>
</dbReference>
<protein>
    <submittedName>
        <fullName evidence="1">Uncharacterized protein</fullName>
    </submittedName>
</protein>
<reference evidence="1 2" key="1">
    <citation type="journal article" date="2021" name="Elife">
        <title>Chloroplast acquisition without the gene transfer in kleptoplastic sea slugs, Plakobranchus ocellatus.</title>
        <authorList>
            <person name="Maeda T."/>
            <person name="Takahashi S."/>
            <person name="Yoshida T."/>
            <person name="Shimamura S."/>
            <person name="Takaki Y."/>
            <person name="Nagai Y."/>
            <person name="Toyoda A."/>
            <person name="Suzuki Y."/>
            <person name="Arimoto A."/>
            <person name="Ishii H."/>
            <person name="Satoh N."/>
            <person name="Nishiyama T."/>
            <person name="Hasebe M."/>
            <person name="Maruyama T."/>
            <person name="Minagawa J."/>
            <person name="Obokata J."/>
            <person name="Shigenobu S."/>
        </authorList>
    </citation>
    <scope>NUCLEOTIDE SEQUENCE [LARGE SCALE GENOMIC DNA]</scope>
</reference>